<feature type="compositionally biased region" description="Basic residues" evidence="4">
    <location>
        <begin position="113"/>
        <end position="123"/>
    </location>
</feature>
<feature type="region of interest" description="Disordered" evidence="4">
    <location>
        <begin position="106"/>
        <end position="135"/>
    </location>
</feature>
<dbReference type="InterPro" id="IPR044283">
    <property type="entry name" value="FAMA/SPEECHLESS/MUTE-like"/>
</dbReference>
<evidence type="ECO:0000313" key="7">
    <source>
        <dbReference type="Proteomes" id="UP000824469"/>
    </source>
</evidence>
<evidence type="ECO:0000256" key="4">
    <source>
        <dbReference type="SAM" id="MobiDB-lite"/>
    </source>
</evidence>
<dbReference type="EMBL" id="JAHRHJ020000004">
    <property type="protein sequence ID" value="KAH9317473.1"/>
    <property type="molecule type" value="Genomic_DNA"/>
</dbReference>
<dbReference type="GO" id="GO:0003677">
    <property type="term" value="F:DNA binding"/>
    <property type="evidence" value="ECO:0007669"/>
    <property type="project" value="UniProtKB-KW"/>
</dbReference>
<keyword evidence="1" id="KW-0805">Transcription regulation</keyword>
<dbReference type="GO" id="GO:0003700">
    <property type="term" value="F:DNA-binding transcription factor activity"/>
    <property type="evidence" value="ECO:0007669"/>
    <property type="project" value="InterPro"/>
</dbReference>
<dbReference type="AlphaFoldDB" id="A0AA38G8S0"/>
<dbReference type="InterPro" id="IPR036638">
    <property type="entry name" value="HLH_DNA-bd_sf"/>
</dbReference>
<dbReference type="GO" id="GO:0046983">
    <property type="term" value="F:protein dimerization activity"/>
    <property type="evidence" value="ECO:0007669"/>
    <property type="project" value="InterPro"/>
</dbReference>
<evidence type="ECO:0000256" key="2">
    <source>
        <dbReference type="ARBA" id="ARBA00023125"/>
    </source>
</evidence>
<dbReference type="GO" id="GO:0005634">
    <property type="term" value="C:nucleus"/>
    <property type="evidence" value="ECO:0007669"/>
    <property type="project" value="TreeGrafter"/>
</dbReference>
<keyword evidence="7" id="KW-1185">Reference proteome</keyword>
<reference evidence="6 7" key="1">
    <citation type="journal article" date="2021" name="Nat. Plants">
        <title>The Taxus genome provides insights into paclitaxel biosynthesis.</title>
        <authorList>
            <person name="Xiong X."/>
            <person name="Gou J."/>
            <person name="Liao Q."/>
            <person name="Li Y."/>
            <person name="Zhou Q."/>
            <person name="Bi G."/>
            <person name="Li C."/>
            <person name="Du R."/>
            <person name="Wang X."/>
            <person name="Sun T."/>
            <person name="Guo L."/>
            <person name="Liang H."/>
            <person name="Lu P."/>
            <person name="Wu Y."/>
            <person name="Zhang Z."/>
            <person name="Ro D.K."/>
            <person name="Shang Y."/>
            <person name="Huang S."/>
            <person name="Yan J."/>
        </authorList>
    </citation>
    <scope>NUCLEOTIDE SEQUENCE [LARGE SCALE GENOMIC DNA]</scope>
    <source>
        <strain evidence="6">Ta-2019</strain>
    </source>
</reference>
<feature type="domain" description="BHLH" evidence="5">
    <location>
        <begin position="132"/>
        <end position="183"/>
    </location>
</feature>
<comment type="caution">
    <text evidence="6">The sequence shown here is derived from an EMBL/GenBank/DDBJ whole genome shotgun (WGS) entry which is preliminary data.</text>
</comment>
<proteinExistence type="predicted"/>
<dbReference type="PROSITE" id="PS50888">
    <property type="entry name" value="BHLH"/>
    <property type="match status" value="1"/>
</dbReference>
<dbReference type="Gene3D" id="4.10.280.10">
    <property type="entry name" value="Helix-loop-helix DNA-binding domain"/>
    <property type="match status" value="1"/>
</dbReference>
<dbReference type="GO" id="GO:0045893">
    <property type="term" value="P:positive regulation of DNA-templated transcription"/>
    <property type="evidence" value="ECO:0007669"/>
    <property type="project" value="TreeGrafter"/>
</dbReference>
<dbReference type="PANTHER" id="PTHR46684">
    <property type="entry name" value="TRANSCRIPTION FACTOR FAMA"/>
    <property type="match status" value="1"/>
</dbReference>
<dbReference type="CDD" id="cd11448">
    <property type="entry name" value="bHLH_AtFAMA_like"/>
    <property type="match status" value="1"/>
</dbReference>
<evidence type="ECO:0000313" key="6">
    <source>
        <dbReference type="EMBL" id="KAH9317473.1"/>
    </source>
</evidence>
<evidence type="ECO:0000256" key="1">
    <source>
        <dbReference type="ARBA" id="ARBA00023015"/>
    </source>
</evidence>
<gene>
    <name evidence="6" type="ORF">KI387_019242</name>
</gene>
<dbReference type="Pfam" id="PF00010">
    <property type="entry name" value="HLH"/>
    <property type="match status" value="1"/>
</dbReference>
<evidence type="ECO:0000256" key="3">
    <source>
        <dbReference type="ARBA" id="ARBA00023163"/>
    </source>
</evidence>
<dbReference type="GO" id="GO:0010052">
    <property type="term" value="P:guard cell differentiation"/>
    <property type="evidence" value="ECO:0007669"/>
    <property type="project" value="InterPro"/>
</dbReference>
<organism evidence="6 7">
    <name type="scientific">Taxus chinensis</name>
    <name type="common">Chinese yew</name>
    <name type="synonym">Taxus wallichiana var. chinensis</name>
    <dbReference type="NCBI Taxonomy" id="29808"/>
    <lineage>
        <taxon>Eukaryota</taxon>
        <taxon>Viridiplantae</taxon>
        <taxon>Streptophyta</taxon>
        <taxon>Embryophyta</taxon>
        <taxon>Tracheophyta</taxon>
        <taxon>Spermatophyta</taxon>
        <taxon>Pinopsida</taxon>
        <taxon>Pinidae</taxon>
        <taxon>Conifers II</taxon>
        <taxon>Cupressales</taxon>
        <taxon>Taxaceae</taxon>
        <taxon>Taxus</taxon>
    </lineage>
</organism>
<keyword evidence="3" id="KW-0804">Transcription</keyword>
<protein>
    <recommendedName>
        <fullName evidence="5">BHLH domain-containing protein</fullName>
    </recommendedName>
</protein>
<dbReference type="Proteomes" id="UP000824469">
    <property type="component" value="Unassembled WGS sequence"/>
</dbReference>
<name>A0AA38G8S0_TAXCH</name>
<dbReference type="InterPro" id="IPR011598">
    <property type="entry name" value="bHLH_dom"/>
</dbReference>
<sequence>MDREEFLQGAEQQKPWGFQQLLTLDVGREDELLYDHEAQCDFMNSGTVQGFEPESCISHVSEPCTNSLGKHHGDAKYQHSGPEEGISSASCQDPLYSSANCKQKKTTAVNKRDGKKRKQRSKVCKNSEAAESQRMTHIAVERNRRKQMNQHLNVLKSLIPASFIERVDQASIIGGAIDFVKELEHVLQSLEAQKINRRQCNEEGFQSPCSSSAITSAFNGFFQSTSYSSKCVSDKNNKYLDQGANEVTAESKSAVADVEVTLVETHAALKILSQKRPGQLLQTISALENLHMSILHLNITTISHSVLYSFNLK</sequence>
<keyword evidence="2" id="KW-0238">DNA-binding</keyword>
<dbReference type="SMART" id="SM00353">
    <property type="entry name" value="HLH"/>
    <property type="match status" value="1"/>
</dbReference>
<dbReference type="SUPFAM" id="SSF47459">
    <property type="entry name" value="HLH, helix-loop-helix DNA-binding domain"/>
    <property type="match status" value="1"/>
</dbReference>
<feature type="non-terminal residue" evidence="6">
    <location>
        <position position="313"/>
    </location>
</feature>
<evidence type="ECO:0000259" key="5">
    <source>
        <dbReference type="PROSITE" id="PS50888"/>
    </source>
</evidence>
<accession>A0AA38G8S0</accession>
<dbReference type="PANTHER" id="PTHR46684:SF16">
    <property type="entry name" value="TRANSCRIPTION FACTOR BHLH67-LIKE ISOFORM X2"/>
    <property type="match status" value="1"/>
</dbReference>